<evidence type="ECO:0000259" key="1">
    <source>
        <dbReference type="Pfam" id="PF00534"/>
    </source>
</evidence>
<dbReference type="Gene3D" id="3.40.50.2000">
    <property type="entry name" value="Glycogen Phosphorylase B"/>
    <property type="match status" value="2"/>
</dbReference>
<reference evidence="2 3" key="1">
    <citation type="journal article" date="2012" name="J. Bacteriol.">
        <title>Genome Sequence of Pectin-Degrading Alishewanella aestuarii Strain B11T, Isolated from Tidal Flat Sediment.</title>
        <authorList>
            <person name="Jung J."/>
            <person name="Choi S."/>
            <person name="Chun J."/>
            <person name="Park W."/>
        </authorList>
    </citation>
    <scope>NUCLEOTIDE SEQUENCE [LARGE SCALE GENOMIC DNA]</scope>
    <source>
        <strain evidence="2 3">B11</strain>
    </source>
</reference>
<gene>
    <name evidence="2" type="ORF">AEST_14070</name>
</gene>
<dbReference type="EMBL" id="ALAB01000019">
    <property type="protein sequence ID" value="EJI85742.1"/>
    <property type="molecule type" value="Genomic_DNA"/>
</dbReference>
<evidence type="ECO:0000313" key="3">
    <source>
        <dbReference type="Proteomes" id="UP000012043"/>
    </source>
</evidence>
<dbReference type="Pfam" id="PF00534">
    <property type="entry name" value="Glycos_transf_1"/>
    <property type="match status" value="1"/>
</dbReference>
<dbReference type="CDD" id="cd03801">
    <property type="entry name" value="GT4_PimA-like"/>
    <property type="match status" value="1"/>
</dbReference>
<dbReference type="GO" id="GO:0016757">
    <property type="term" value="F:glycosyltransferase activity"/>
    <property type="evidence" value="ECO:0007669"/>
    <property type="project" value="InterPro"/>
</dbReference>
<protein>
    <recommendedName>
        <fullName evidence="1">Glycosyl transferase family 1 domain-containing protein</fullName>
    </recommendedName>
</protein>
<name>J2IEX2_9ALTE</name>
<dbReference type="InterPro" id="IPR001296">
    <property type="entry name" value="Glyco_trans_1"/>
</dbReference>
<dbReference type="RefSeq" id="WP_008608022.1">
    <property type="nucleotide sequence ID" value="NZ_ALAB01000019.1"/>
</dbReference>
<dbReference type="PATRIC" id="fig|1197174.4.peg.1376"/>
<feature type="domain" description="Glycosyl transferase family 1" evidence="1">
    <location>
        <begin position="195"/>
        <end position="358"/>
    </location>
</feature>
<dbReference type="AlphaFoldDB" id="J2IEX2"/>
<dbReference type="SUPFAM" id="SSF53756">
    <property type="entry name" value="UDP-Glycosyltransferase/glycogen phosphorylase"/>
    <property type="match status" value="1"/>
</dbReference>
<comment type="caution">
    <text evidence="2">The sequence shown here is derived from an EMBL/GenBank/DDBJ whole genome shotgun (WGS) entry which is preliminary data.</text>
</comment>
<proteinExistence type="predicted"/>
<dbReference type="PANTHER" id="PTHR45947">
    <property type="entry name" value="SULFOQUINOVOSYL TRANSFERASE SQD2"/>
    <property type="match status" value="1"/>
</dbReference>
<dbReference type="InterPro" id="IPR050194">
    <property type="entry name" value="Glycosyltransferase_grp1"/>
</dbReference>
<dbReference type="PANTHER" id="PTHR45947:SF3">
    <property type="entry name" value="SULFOQUINOVOSYL TRANSFERASE SQD2"/>
    <property type="match status" value="1"/>
</dbReference>
<sequence>MTSLNEKKTKVLVVTNLLPHYQIDFFNYLKSNYCDVDLIVAADIETNDPLNFYNKKAINFEVVNNKMYFIKGLIFRRGVLELINKIKPDKLIIYANPRELSLSFLMLLLKLRGVEFYIHGMFHRIGGQKFYSSLYYRLSSFLAKKVFVYSRKGAEVLLALGVDYSKINVIGTAIDETVSLTEAELINETQLNDFKVSNSLINRKIALQVVRLSSIKQPELIVEVAALLKSEFPEILFVLIGGGELYNDIRNKIDFLGLQDNVLMLGPIYDKQELSLWFKSASVFVIPTCIGLSAHHAMSYGLPVITDDNLLNQASEFDILSDGLNSIIYKSGSIKDFANAIVQVLHDEDYRLSLSLNALATVKVKHSLANKARNYYRALFS</sequence>
<accession>J2IEX2</accession>
<dbReference type="Proteomes" id="UP000012043">
    <property type="component" value="Unassembled WGS sequence"/>
</dbReference>
<evidence type="ECO:0000313" key="2">
    <source>
        <dbReference type="EMBL" id="EJI85742.1"/>
    </source>
</evidence>
<organism evidence="2 3">
    <name type="scientific">Alishewanella aestuarii B11</name>
    <dbReference type="NCBI Taxonomy" id="1197174"/>
    <lineage>
        <taxon>Bacteria</taxon>
        <taxon>Pseudomonadati</taxon>
        <taxon>Pseudomonadota</taxon>
        <taxon>Gammaproteobacteria</taxon>
        <taxon>Alteromonadales</taxon>
        <taxon>Alteromonadaceae</taxon>
        <taxon>Alishewanella</taxon>
    </lineage>
</organism>
<keyword evidence="3" id="KW-1185">Reference proteome</keyword>